<evidence type="ECO:0000256" key="2">
    <source>
        <dbReference type="SAM" id="MobiDB-lite"/>
    </source>
</evidence>
<feature type="coiled-coil region" evidence="1">
    <location>
        <begin position="71"/>
        <end position="98"/>
    </location>
</feature>
<proteinExistence type="predicted"/>
<sequence length="156" mass="16904">MAQTDGPEEDGMSAVAPTEAAVKLTQTLSPAPSVETQPAESTNAAAAVDAASETHISNTDHWPHCKCLDLQKELRARMRETQSRALKAEAKVEPLERNLTALHQKGAAHQAAAATAKDIADGTRHIVAKINLLQRDLDILTEQHRTHCEEFQQARG</sequence>
<evidence type="ECO:0000313" key="4">
    <source>
        <dbReference type="Proteomes" id="UP000777482"/>
    </source>
</evidence>
<feature type="region of interest" description="Disordered" evidence="2">
    <location>
        <begin position="30"/>
        <end position="60"/>
    </location>
</feature>
<dbReference type="EMBL" id="PUHQ01000005">
    <property type="protein sequence ID" value="KAG0666316.1"/>
    <property type="molecule type" value="Genomic_DNA"/>
</dbReference>
<reference evidence="3 4" key="1">
    <citation type="submission" date="2020-11" db="EMBL/GenBank/DDBJ databases">
        <title>Kefir isolates.</title>
        <authorList>
            <person name="Marcisauskas S."/>
            <person name="Kim Y."/>
            <person name="Blasche S."/>
        </authorList>
    </citation>
    <scope>NUCLEOTIDE SEQUENCE [LARGE SCALE GENOMIC DNA]</scope>
    <source>
        <strain evidence="3 4">KR</strain>
    </source>
</reference>
<accession>A0A9P6W9C0</accession>
<organism evidence="3 4">
    <name type="scientific">Rhodotorula mucilaginosa</name>
    <name type="common">Yeast</name>
    <name type="synonym">Rhodotorula rubra</name>
    <dbReference type="NCBI Taxonomy" id="5537"/>
    <lineage>
        <taxon>Eukaryota</taxon>
        <taxon>Fungi</taxon>
        <taxon>Dikarya</taxon>
        <taxon>Basidiomycota</taxon>
        <taxon>Pucciniomycotina</taxon>
        <taxon>Microbotryomycetes</taxon>
        <taxon>Sporidiobolales</taxon>
        <taxon>Sporidiobolaceae</taxon>
        <taxon>Rhodotorula</taxon>
    </lineage>
</organism>
<dbReference type="Proteomes" id="UP000777482">
    <property type="component" value="Unassembled WGS sequence"/>
</dbReference>
<keyword evidence="1" id="KW-0175">Coiled coil</keyword>
<keyword evidence="4" id="KW-1185">Reference proteome</keyword>
<gene>
    <name evidence="3" type="ORF">C6P46_004883</name>
</gene>
<protein>
    <submittedName>
        <fullName evidence="3">Uncharacterized protein</fullName>
    </submittedName>
</protein>
<dbReference type="AlphaFoldDB" id="A0A9P6W9C0"/>
<evidence type="ECO:0000313" key="3">
    <source>
        <dbReference type="EMBL" id="KAG0666316.1"/>
    </source>
</evidence>
<evidence type="ECO:0000256" key="1">
    <source>
        <dbReference type="SAM" id="Coils"/>
    </source>
</evidence>
<name>A0A9P6W9C0_RHOMI</name>
<comment type="caution">
    <text evidence="3">The sequence shown here is derived from an EMBL/GenBank/DDBJ whole genome shotgun (WGS) entry which is preliminary data.</text>
</comment>
<feature type="compositionally biased region" description="Polar residues" evidence="2">
    <location>
        <begin position="30"/>
        <end position="43"/>
    </location>
</feature>